<accession>A0A177VEV3</accession>
<protein>
    <recommendedName>
        <fullName evidence="12">C2H2-type domain-containing protein</fullName>
    </recommendedName>
</protein>
<dbReference type="Proteomes" id="UP000836402">
    <property type="component" value="Unassembled WGS sequence"/>
</dbReference>
<dbReference type="PANTHER" id="PTHR46095">
    <property type="entry name" value="ZINC FINGER PROTEIN 593"/>
    <property type="match status" value="1"/>
</dbReference>
<feature type="domain" description="C2H2-type" evidence="12">
    <location>
        <begin position="61"/>
        <end position="85"/>
    </location>
</feature>
<dbReference type="EMBL" id="CAJHJG010003377">
    <property type="protein sequence ID" value="CAD6930873.1"/>
    <property type="molecule type" value="Genomic_DNA"/>
</dbReference>
<evidence type="ECO:0000313" key="14">
    <source>
        <dbReference type="EMBL" id="KAE8263200.1"/>
    </source>
</evidence>
<keyword evidence="7" id="KW-0862">Zinc</keyword>
<evidence type="ECO:0000256" key="9">
    <source>
        <dbReference type="ARBA" id="ARBA00038064"/>
    </source>
</evidence>
<evidence type="ECO:0000256" key="3">
    <source>
        <dbReference type="ARBA" id="ARBA00022490"/>
    </source>
</evidence>
<evidence type="ECO:0000256" key="2">
    <source>
        <dbReference type="ARBA" id="ARBA00004496"/>
    </source>
</evidence>
<dbReference type="InterPro" id="IPR013087">
    <property type="entry name" value="Znf_C2H2_type"/>
</dbReference>
<dbReference type="GO" id="GO:0008270">
    <property type="term" value="F:zinc ion binding"/>
    <property type="evidence" value="ECO:0007669"/>
    <property type="project" value="UniProtKB-KW"/>
</dbReference>
<keyword evidence="4" id="KW-0690">Ribosome biogenesis</keyword>
<dbReference type="GO" id="GO:0005737">
    <property type="term" value="C:cytoplasm"/>
    <property type="evidence" value="ECO:0007669"/>
    <property type="project" value="UniProtKB-SubCell"/>
</dbReference>
<keyword evidence="16" id="KW-1185">Reference proteome</keyword>
<dbReference type="Pfam" id="PF12171">
    <property type="entry name" value="zf-C2H2_jaz"/>
    <property type="match status" value="1"/>
</dbReference>
<dbReference type="Proteomes" id="UP000077671">
    <property type="component" value="Unassembled WGS sequence"/>
</dbReference>
<proteinExistence type="inferred from homology"/>
<evidence type="ECO:0000313" key="16">
    <source>
        <dbReference type="Proteomes" id="UP000836402"/>
    </source>
</evidence>
<evidence type="ECO:0000256" key="5">
    <source>
        <dbReference type="ARBA" id="ARBA00022723"/>
    </source>
</evidence>
<dbReference type="AlphaFoldDB" id="A0A177VEV3"/>
<reference evidence="14" key="1">
    <citation type="submission" date="2016-04" db="EMBL/GenBank/DDBJ databases">
        <authorList>
            <person name="Nguyen H.D."/>
            <person name="Kesanakurti P."/>
            <person name="Cullis J."/>
            <person name="Levesque C.A."/>
            <person name="Hambleton S."/>
        </authorList>
    </citation>
    <scope>NUCLEOTIDE SEQUENCE</scope>
    <source>
        <strain evidence="14">DAOMC 238032</strain>
    </source>
</reference>
<dbReference type="GO" id="GO:0042254">
    <property type="term" value="P:ribosome biogenesis"/>
    <property type="evidence" value="ECO:0007669"/>
    <property type="project" value="UniProtKB-KW"/>
</dbReference>
<feature type="compositionally biased region" description="Basic residues" evidence="11">
    <location>
        <begin position="1"/>
        <end position="13"/>
    </location>
</feature>
<evidence type="ECO:0000256" key="4">
    <source>
        <dbReference type="ARBA" id="ARBA00022517"/>
    </source>
</evidence>
<feature type="region of interest" description="Disordered" evidence="11">
    <location>
        <begin position="95"/>
        <end position="126"/>
    </location>
</feature>
<keyword evidence="5" id="KW-0479">Metal-binding</keyword>
<organism evidence="14 15">
    <name type="scientific">Tilletia caries</name>
    <name type="common">wheat bunt fungus</name>
    <dbReference type="NCBI Taxonomy" id="13290"/>
    <lineage>
        <taxon>Eukaryota</taxon>
        <taxon>Fungi</taxon>
        <taxon>Dikarya</taxon>
        <taxon>Basidiomycota</taxon>
        <taxon>Ustilaginomycotina</taxon>
        <taxon>Exobasidiomycetes</taxon>
        <taxon>Tilletiales</taxon>
        <taxon>Tilletiaceae</taxon>
        <taxon>Tilletia</taxon>
    </lineage>
</organism>
<evidence type="ECO:0000256" key="6">
    <source>
        <dbReference type="ARBA" id="ARBA00022771"/>
    </source>
</evidence>
<keyword evidence="3" id="KW-0963">Cytoplasm</keyword>
<evidence type="ECO:0000256" key="8">
    <source>
        <dbReference type="ARBA" id="ARBA00023242"/>
    </source>
</evidence>
<gene>
    <name evidence="14" type="ORF">A4X03_0g1859</name>
    <name evidence="13" type="ORF">JKIAZH3_G7423</name>
</gene>
<evidence type="ECO:0000256" key="11">
    <source>
        <dbReference type="SAM" id="MobiDB-lite"/>
    </source>
</evidence>
<comment type="subcellular location">
    <subcellularLocation>
        <location evidence="2">Cytoplasm</location>
    </subcellularLocation>
    <subcellularLocation>
        <location evidence="1">Nucleus</location>
    </subcellularLocation>
</comment>
<dbReference type="PANTHER" id="PTHR46095:SF1">
    <property type="entry name" value="ZINC FINGER PROTEIN 593"/>
    <property type="match status" value="1"/>
</dbReference>
<dbReference type="SUPFAM" id="SSF57667">
    <property type="entry name" value="beta-beta-alpha zinc fingers"/>
    <property type="match status" value="1"/>
</dbReference>
<dbReference type="GO" id="GO:0005634">
    <property type="term" value="C:nucleus"/>
    <property type="evidence" value="ECO:0007669"/>
    <property type="project" value="UniProtKB-SubCell"/>
</dbReference>
<reference evidence="14" key="2">
    <citation type="journal article" date="2019" name="IMA Fungus">
        <title>Genome sequencing and comparison of five Tilletia species to identify candidate genes for the detection of regulated species infecting wheat.</title>
        <authorList>
            <person name="Nguyen H.D.T."/>
            <person name="Sultana T."/>
            <person name="Kesanakurti P."/>
            <person name="Hambleton S."/>
        </authorList>
    </citation>
    <scope>NUCLEOTIDE SEQUENCE</scope>
    <source>
        <strain evidence="14">DAOMC 238032</strain>
    </source>
</reference>
<dbReference type="PROSITE" id="PS00028">
    <property type="entry name" value="ZINC_FINGER_C2H2_1"/>
    <property type="match status" value="1"/>
</dbReference>
<evidence type="ECO:0000256" key="10">
    <source>
        <dbReference type="PROSITE-ProRule" id="PRU00042"/>
    </source>
</evidence>
<dbReference type="InterPro" id="IPR036236">
    <property type="entry name" value="Znf_C2H2_sf"/>
</dbReference>
<comment type="similarity">
    <text evidence="9">Belongs to the ZNF593/BUD20 C2H2-type zinc-finger protein family.</text>
</comment>
<evidence type="ECO:0000259" key="12">
    <source>
        <dbReference type="PROSITE" id="PS50157"/>
    </source>
</evidence>
<dbReference type="Gene3D" id="3.30.160.60">
    <property type="entry name" value="Classic Zinc Finger"/>
    <property type="match status" value="1"/>
</dbReference>
<keyword evidence="8" id="KW-0539">Nucleus</keyword>
<dbReference type="InterPro" id="IPR022755">
    <property type="entry name" value="Znf_C2H2_jaz"/>
</dbReference>
<comment type="caution">
    <text evidence="14">The sequence shown here is derived from an EMBL/GenBank/DDBJ whole genome shotgun (WGS) entry which is preliminary data.</text>
</comment>
<evidence type="ECO:0000256" key="1">
    <source>
        <dbReference type="ARBA" id="ARBA00004123"/>
    </source>
</evidence>
<dbReference type="InterPro" id="IPR051879">
    <property type="entry name" value="C2H2-ZF_Maturation_Protein"/>
</dbReference>
<evidence type="ECO:0000313" key="15">
    <source>
        <dbReference type="Proteomes" id="UP000077671"/>
    </source>
</evidence>
<evidence type="ECO:0000313" key="13">
    <source>
        <dbReference type="EMBL" id="CAD6930873.1"/>
    </source>
</evidence>
<evidence type="ECO:0000256" key="7">
    <source>
        <dbReference type="ARBA" id="ARBA00022833"/>
    </source>
</evidence>
<keyword evidence="6 10" id="KW-0863">Zinc-finger</keyword>
<name>A0A177VEV3_9BASI</name>
<feature type="region of interest" description="Disordered" evidence="11">
    <location>
        <begin position="1"/>
        <end position="52"/>
    </location>
</feature>
<dbReference type="EMBL" id="LWDD02000163">
    <property type="protein sequence ID" value="KAE8263200.1"/>
    <property type="molecule type" value="Genomic_DNA"/>
</dbReference>
<reference evidence="13" key="3">
    <citation type="submission" date="2020-10" db="EMBL/GenBank/DDBJ databases">
        <authorList>
            <person name="Sedaghatjoo S."/>
        </authorList>
    </citation>
    <scope>NUCLEOTIDE SEQUENCE</scope>
    <source>
        <strain evidence="13">AZH3</strain>
    </source>
</reference>
<dbReference type="PROSITE" id="PS50157">
    <property type="entry name" value="ZINC_FINGER_C2H2_2"/>
    <property type="match status" value="1"/>
</dbReference>
<sequence>MGRIRHKRTHHARRDISRGARTRARKLDQDQVHTNLTNPALRSELEAPSTLDPTKAGLGQFYCIACDRHMPSASHLETHQRSKLHKRIFKKVTEEAPFTPAEADRAAGLGVDNRQRNADSTTAMST</sequence>